<dbReference type="EMBL" id="BAAAPC010000012">
    <property type="protein sequence ID" value="GAA2001413.1"/>
    <property type="molecule type" value="Genomic_DNA"/>
</dbReference>
<sequence length="46" mass="5449">MSILPSRRSRRVRPYIAALEAQRASEERRFREFAGVCVRRESEVAR</sequence>
<proteinExistence type="predicted"/>
<evidence type="ECO:0000313" key="2">
    <source>
        <dbReference type="Proteomes" id="UP001501585"/>
    </source>
</evidence>
<comment type="caution">
    <text evidence="1">The sequence shown here is derived from an EMBL/GenBank/DDBJ whole genome shotgun (WGS) entry which is preliminary data.</text>
</comment>
<dbReference type="Proteomes" id="UP001501585">
    <property type="component" value="Unassembled WGS sequence"/>
</dbReference>
<protein>
    <submittedName>
        <fullName evidence="1">Uncharacterized protein</fullName>
    </submittedName>
</protein>
<keyword evidence="2" id="KW-1185">Reference proteome</keyword>
<organism evidence="1 2">
    <name type="scientific">Nocardiopsis rhodophaea</name>
    <dbReference type="NCBI Taxonomy" id="280238"/>
    <lineage>
        <taxon>Bacteria</taxon>
        <taxon>Bacillati</taxon>
        <taxon>Actinomycetota</taxon>
        <taxon>Actinomycetes</taxon>
        <taxon>Streptosporangiales</taxon>
        <taxon>Nocardiopsidaceae</taxon>
        <taxon>Nocardiopsis</taxon>
    </lineage>
</organism>
<evidence type="ECO:0000313" key="1">
    <source>
        <dbReference type="EMBL" id="GAA2001413.1"/>
    </source>
</evidence>
<gene>
    <name evidence="1" type="ORF">GCM10009799_30800</name>
</gene>
<reference evidence="2" key="1">
    <citation type="journal article" date="2019" name="Int. J. Syst. Evol. Microbiol.">
        <title>The Global Catalogue of Microorganisms (GCM) 10K type strain sequencing project: providing services to taxonomists for standard genome sequencing and annotation.</title>
        <authorList>
            <consortium name="The Broad Institute Genomics Platform"/>
            <consortium name="The Broad Institute Genome Sequencing Center for Infectious Disease"/>
            <person name="Wu L."/>
            <person name="Ma J."/>
        </authorList>
    </citation>
    <scope>NUCLEOTIDE SEQUENCE [LARGE SCALE GENOMIC DNA]</scope>
    <source>
        <strain evidence="2">JCM 15313</strain>
    </source>
</reference>
<dbReference type="RefSeq" id="WP_344163035.1">
    <property type="nucleotide sequence ID" value="NZ_BAAAPC010000012.1"/>
</dbReference>
<name>A0ABN2TAD8_9ACTN</name>
<accession>A0ABN2TAD8</accession>